<evidence type="ECO:0000313" key="2">
    <source>
        <dbReference type="Proteomes" id="UP000015104"/>
    </source>
</evidence>
<dbReference type="AlphaFoldDB" id="T1L4F4"/>
<proteinExistence type="predicted"/>
<dbReference type="HOGENOM" id="CLU_3415462_0_0_1"/>
<dbReference type="Proteomes" id="UP000015104">
    <property type="component" value="Unassembled WGS sequence"/>
</dbReference>
<accession>T1L4F4</accession>
<dbReference type="EnsemblMetazoa" id="tetur38g00600.1">
    <property type="protein sequence ID" value="tetur38g00600.1"/>
    <property type="gene ID" value="tetur38g00600"/>
</dbReference>
<protein>
    <submittedName>
        <fullName evidence="1">Uncharacterized protein</fullName>
    </submittedName>
</protein>
<organism evidence="1 2">
    <name type="scientific">Tetranychus urticae</name>
    <name type="common">Two-spotted spider mite</name>
    <dbReference type="NCBI Taxonomy" id="32264"/>
    <lineage>
        <taxon>Eukaryota</taxon>
        <taxon>Metazoa</taxon>
        <taxon>Ecdysozoa</taxon>
        <taxon>Arthropoda</taxon>
        <taxon>Chelicerata</taxon>
        <taxon>Arachnida</taxon>
        <taxon>Acari</taxon>
        <taxon>Acariformes</taxon>
        <taxon>Trombidiformes</taxon>
        <taxon>Prostigmata</taxon>
        <taxon>Eleutherengona</taxon>
        <taxon>Raphignathae</taxon>
        <taxon>Tetranychoidea</taxon>
        <taxon>Tetranychidae</taxon>
        <taxon>Tetranychus</taxon>
    </lineage>
</organism>
<reference evidence="1" key="2">
    <citation type="submission" date="2015-06" db="UniProtKB">
        <authorList>
            <consortium name="EnsemblMetazoa"/>
        </authorList>
    </citation>
    <scope>IDENTIFICATION</scope>
</reference>
<reference evidence="2" key="1">
    <citation type="submission" date="2011-08" db="EMBL/GenBank/DDBJ databases">
        <authorList>
            <person name="Rombauts S."/>
        </authorList>
    </citation>
    <scope>NUCLEOTIDE SEQUENCE</scope>
    <source>
        <strain evidence="2">London</strain>
    </source>
</reference>
<evidence type="ECO:0000313" key="1">
    <source>
        <dbReference type="EnsemblMetazoa" id="tetur38g00600.1"/>
    </source>
</evidence>
<sequence>MSPGQTSAHLDLTFSLSLSLFTLLEAN</sequence>
<name>T1L4F4_TETUR</name>
<dbReference type="EMBL" id="CAEY01001083">
    <property type="status" value="NOT_ANNOTATED_CDS"/>
    <property type="molecule type" value="Genomic_DNA"/>
</dbReference>
<keyword evidence="2" id="KW-1185">Reference proteome</keyword>